<protein>
    <recommendedName>
        <fullName evidence="6">HAD family hydrolase</fullName>
    </recommendedName>
</protein>
<feature type="compositionally biased region" description="Pro residues" evidence="1">
    <location>
        <begin position="30"/>
        <end position="41"/>
    </location>
</feature>
<reference evidence="4 5" key="1">
    <citation type="submission" date="2018-09" db="EMBL/GenBank/DDBJ databases">
        <title>Streptomyces sp. nov. DS1-2, an endophytic actinomycete isolated from roots of Dendrobium scabrilingue.</title>
        <authorList>
            <person name="Kuncharoen N."/>
            <person name="Kudo T."/>
            <person name="Ohkuma M."/>
            <person name="Yuki M."/>
            <person name="Tanasupawat S."/>
        </authorList>
    </citation>
    <scope>NUCLEOTIDE SEQUENCE [LARGE SCALE GENOMIC DNA]</scope>
    <source>
        <strain evidence="2 5">AZ1-7</strain>
        <strain evidence="3 4">DS1-2</strain>
    </source>
</reference>
<dbReference type="InterPro" id="IPR023214">
    <property type="entry name" value="HAD_sf"/>
</dbReference>
<evidence type="ECO:0008006" key="6">
    <source>
        <dbReference type="Google" id="ProtNLM"/>
    </source>
</evidence>
<gene>
    <name evidence="3" type="ORF">D7318_31585</name>
    <name evidence="2" type="ORF">D7319_31715</name>
</gene>
<organism evidence="2 5">
    <name type="scientific">Streptomyces radicis</name>
    <dbReference type="NCBI Taxonomy" id="1750517"/>
    <lineage>
        <taxon>Bacteria</taxon>
        <taxon>Bacillati</taxon>
        <taxon>Actinomycetota</taxon>
        <taxon>Actinomycetes</taxon>
        <taxon>Kitasatosporales</taxon>
        <taxon>Streptomycetaceae</taxon>
        <taxon>Streptomyces</taxon>
    </lineage>
</organism>
<name>A0A3A9VT80_9ACTN</name>
<dbReference type="EMBL" id="RBDY01000051">
    <property type="protein sequence ID" value="RKN13230.1"/>
    <property type="molecule type" value="Genomic_DNA"/>
</dbReference>
<dbReference type="Proteomes" id="UP000275024">
    <property type="component" value="Unassembled WGS sequence"/>
</dbReference>
<evidence type="ECO:0000256" key="1">
    <source>
        <dbReference type="SAM" id="MobiDB-lite"/>
    </source>
</evidence>
<dbReference type="Gene3D" id="3.40.50.1000">
    <property type="entry name" value="HAD superfamily/HAD-like"/>
    <property type="match status" value="1"/>
</dbReference>
<dbReference type="SUPFAM" id="SSF56784">
    <property type="entry name" value="HAD-like"/>
    <property type="match status" value="1"/>
</dbReference>
<feature type="compositionally biased region" description="Basic residues" evidence="1">
    <location>
        <begin position="69"/>
        <end position="81"/>
    </location>
</feature>
<evidence type="ECO:0000313" key="5">
    <source>
        <dbReference type="Proteomes" id="UP000275024"/>
    </source>
</evidence>
<feature type="region of interest" description="Disordered" evidence="1">
    <location>
        <begin position="1"/>
        <end position="82"/>
    </location>
</feature>
<feature type="compositionally biased region" description="Basic residues" evidence="1">
    <location>
        <begin position="13"/>
        <end position="26"/>
    </location>
</feature>
<dbReference type="Proteomes" id="UP000268652">
    <property type="component" value="Unassembled WGS sequence"/>
</dbReference>
<accession>A0A3A9VT80</accession>
<dbReference type="EMBL" id="RBDX01000052">
    <property type="protein sequence ID" value="RKN03373.1"/>
    <property type="molecule type" value="Genomic_DNA"/>
</dbReference>
<evidence type="ECO:0000313" key="3">
    <source>
        <dbReference type="EMBL" id="RKN13230.1"/>
    </source>
</evidence>
<feature type="compositionally biased region" description="Basic residues" evidence="1">
    <location>
        <begin position="42"/>
        <end position="57"/>
    </location>
</feature>
<evidence type="ECO:0000313" key="4">
    <source>
        <dbReference type="Proteomes" id="UP000268652"/>
    </source>
</evidence>
<comment type="caution">
    <text evidence="2">The sequence shown here is derived from an EMBL/GenBank/DDBJ whole genome shotgun (WGS) entry which is preliminary data.</text>
</comment>
<dbReference type="InterPro" id="IPR036412">
    <property type="entry name" value="HAD-like_sf"/>
</dbReference>
<sequence>MPAGDREPPATRPRLHARRGLRRAGHRLPLAPPRPASPAPGRPRHLVGARHRHRRPSPARPGHAPGGRGGRRARHPRRLHRPGLYPRPWRYWKHSPPAVGGDMVCPNHVPELEMILGHLDVAPRLRTVVNSAVTGFEKPHPRAFAATRAAAGSSGRLWMVGDNPRADAAGANAAGIDAICVSRARPGDIPDLAAAARIITPMLPGGAKAPHRFLLPPLTQRAVAAPPPVGWDGWPPAM</sequence>
<dbReference type="AlphaFoldDB" id="A0A3A9VT80"/>
<proteinExistence type="predicted"/>
<keyword evidence="4" id="KW-1185">Reference proteome</keyword>
<dbReference type="Pfam" id="PF13242">
    <property type="entry name" value="Hydrolase_like"/>
    <property type="match status" value="1"/>
</dbReference>
<dbReference type="OrthoDB" id="3680851at2"/>
<evidence type="ECO:0000313" key="2">
    <source>
        <dbReference type="EMBL" id="RKN03373.1"/>
    </source>
</evidence>